<dbReference type="PROSITE" id="PS50865">
    <property type="entry name" value="ZF_MYND_2"/>
    <property type="match status" value="2"/>
</dbReference>
<accession>A0A7S1QGV1</accession>
<dbReference type="EMBL" id="HBGF01040151">
    <property type="protein sequence ID" value="CAD9139474.1"/>
    <property type="molecule type" value="Transcribed_RNA"/>
</dbReference>
<keyword evidence="2 4" id="KW-0863">Zinc-finger</keyword>
<dbReference type="AlphaFoldDB" id="A0A7S1QGV1"/>
<evidence type="ECO:0000256" key="1">
    <source>
        <dbReference type="ARBA" id="ARBA00022723"/>
    </source>
</evidence>
<evidence type="ECO:0000256" key="3">
    <source>
        <dbReference type="ARBA" id="ARBA00022833"/>
    </source>
</evidence>
<dbReference type="SUPFAM" id="SSF144232">
    <property type="entry name" value="HIT/MYND zinc finger-like"/>
    <property type="match status" value="2"/>
</dbReference>
<evidence type="ECO:0000313" key="6">
    <source>
        <dbReference type="EMBL" id="CAD9139474.1"/>
    </source>
</evidence>
<protein>
    <recommendedName>
        <fullName evidence="5">MYND-type domain-containing protein</fullName>
    </recommendedName>
</protein>
<sequence length="153" mass="17045">MTFIAQRRSVAGPSAFEQGPSCNACGRQKVGLRICPCEKAYYCDAKCQQRDWPTHAPVCRHGRPREAPSTACAGCGRVGTDHAWCQCATVLYCSRACQLKHWADGHKQVCAPFYKHQQQKSKPRDGKMSMSEAAPQNRFLALLDQLKRESEAT</sequence>
<dbReference type="PROSITE" id="PS01360">
    <property type="entry name" value="ZF_MYND_1"/>
    <property type="match status" value="2"/>
</dbReference>
<feature type="domain" description="MYND-type" evidence="5">
    <location>
        <begin position="22"/>
        <end position="59"/>
    </location>
</feature>
<dbReference type="InterPro" id="IPR002893">
    <property type="entry name" value="Znf_MYND"/>
</dbReference>
<keyword evidence="1" id="KW-0479">Metal-binding</keyword>
<reference evidence="6" key="1">
    <citation type="submission" date="2021-01" db="EMBL/GenBank/DDBJ databases">
        <authorList>
            <person name="Corre E."/>
            <person name="Pelletier E."/>
            <person name="Niang G."/>
            <person name="Scheremetjew M."/>
            <person name="Finn R."/>
            <person name="Kale V."/>
            <person name="Holt S."/>
            <person name="Cochrane G."/>
            <person name="Meng A."/>
            <person name="Brown T."/>
            <person name="Cohen L."/>
        </authorList>
    </citation>
    <scope>NUCLEOTIDE SEQUENCE</scope>
    <source>
        <strain evidence="6">CCAP 1951/1</strain>
    </source>
</reference>
<organism evidence="6">
    <name type="scientific">Neobodo designis</name>
    <name type="common">Flagellated protozoan</name>
    <name type="synonym">Bodo designis</name>
    <dbReference type="NCBI Taxonomy" id="312471"/>
    <lineage>
        <taxon>Eukaryota</taxon>
        <taxon>Discoba</taxon>
        <taxon>Euglenozoa</taxon>
        <taxon>Kinetoplastea</taxon>
        <taxon>Metakinetoplastina</taxon>
        <taxon>Neobodonida</taxon>
        <taxon>Neobodo</taxon>
    </lineage>
</organism>
<feature type="domain" description="MYND-type" evidence="5">
    <location>
        <begin position="72"/>
        <end position="110"/>
    </location>
</feature>
<name>A0A7S1QGV1_NEODS</name>
<gene>
    <name evidence="6" type="ORF">NDES1114_LOCUS26864</name>
</gene>
<evidence type="ECO:0000259" key="5">
    <source>
        <dbReference type="PROSITE" id="PS50865"/>
    </source>
</evidence>
<proteinExistence type="predicted"/>
<dbReference type="GO" id="GO:0008270">
    <property type="term" value="F:zinc ion binding"/>
    <property type="evidence" value="ECO:0007669"/>
    <property type="project" value="UniProtKB-KW"/>
</dbReference>
<keyword evidence="3" id="KW-0862">Zinc</keyword>
<evidence type="ECO:0000256" key="4">
    <source>
        <dbReference type="PROSITE-ProRule" id="PRU00134"/>
    </source>
</evidence>
<evidence type="ECO:0000256" key="2">
    <source>
        <dbReference type="ARBA" id="ARBA00022771"/>
    </source>
</evidence>
<dbReference type="Pfam" id="PF01753">
    <property type="entry name" value="zf-MYND"/>
    <property type="match status" value="2"/>
</dbReference>
<dbReference type="Gene3D" id="6.10.140.2220">
    <property type="match status" value="2"/>
</dbReference>